<dbReference type="AlphaFoldDB" id="A0A5N6L7P1"/>
<dbReference type="InterPro" id="IPR036866">
    <property type="entry name" value="RibonucZ/Hydroxyglut_hydro"/>
</dbReference>
<organism evidence="1 2">
    <name type="scientific">Mikania micrantha</name>
    <name type="common">bitter vine</name>
    <dbReference type="NCBI Taxonomy" id="192012"/>
    <lineage>
        <taxon>Eukaryota</taxon>
        <taxon>Viridiplantae</taxon>
        <taxon>Streptophyta</taxon>
        <taxon>Embryophyta</taxon>
        <taxon>Tracheophyta</taxon>
        <taxon>Spermatophyta</taxon>
        <taxon>Magnoliopsida</taxon>
        <taxon>eudicotyledons</taxon>
        <taxon>Gunneridae</taxon>
        <taxon>Pentapetalae</taxon>
        <taxon>asterids</taxon>
        <taxon>campanulids</taxon>
        <taxon>Asterales</taxon>
        <taxon>Asteraceae</taxon>
        <taxon>Asteroideae</taxon>
        <taxon>Heliantheae alliance</taxon>
        <taxon>Eupatorieae</taxon>
        <taxon>Mikania</taxon>
    </lineage>
</organism>
<evidence type="ECO:0000313" key="1">
    <source>
        <dbReference type="EMBL" id="KAC9378530.1"/>
    </source>
</evidence>
<keyword evidence="2" id="KW-1185">Reference proteome</keyword>
<sequence length="205" mass="23284">MSPPTVFVPPSIKQDVENLIELHRKMGDVELNLDLVALDIGETYELRNDLVVRPFKTHHVIPSQGYVIYSVRKKLKKQYLHLKGREIEKKKKSGVEATFLDEKCDVEHAREHGHMHIDEEIRQAVTKLQAKVPAKVVPLTEIGCKQKCSLFSNPEAFDKAALVCMDLTSLRSTVRHVATSTSNDKLESRTSSEQFLDSLYPYDIG</sequence>
<dbReference type="Proteomes" id="UP000326396">
    <property type="component" value="Unassembled WGS sequence"/>
</dbReference>
<dbReference type="PANTHER" id="PTHR46504">
    <property type="entry name" value="TRNASE Z TRZ1"/>
    <property type="match status" value="1"/>
</dbReference>
<proteinExistence type="predicted"/>
<dbReference type="Gene3D" id="3.60.15.10">
    <property type="entry name" value="Ribonuclease Z/Hydroxyacylglutathione hydrolase-like"/>
    <property type="match status" value="1"/>
</dbReference>
<dbReference type="OrthoDB" id="527344at2759"/>
<accession>A0A5N6L7P1</accession>
<evidence type="ECO:0000313" key="2">
    <source>
        <dbReference type="Proteomes" id="UP000326396"/>
    </source>
</evidence>
<protein>
    <submittedName>
        <fullName evidence="1">Uncharacterized protein</fullName>
    </submittedName>
</protein>
<name>A0A5N6L7P1_9ASTR</name>
<gene>
    <name evidence="1" type="ORF">E3N88_45929</name>
</gene>
<dbReference type="SUPFAM" id="SSF56281">
    <property type="entry name" value="Metallo-hydrolase/oxidoreductase"/>
    <property type="match status" value="1"/>
</dbReference>
<reference evidence="1 2" key="1">
    <citation type="submission" date="2019-05" db="EMBL/GenBank/DDBJ databases">
        <title>Mikania micrantha, genome provides insights into the molecular mechanism of rapid growth.</title>
        <authorList>
            <person name="Liu B."/>
        </authorList>
    </citation>
    <scope>NUCLEOTIDE SEQUENCE [LARGE SCALE GENOMIC DNA]</scope>
    <source>
        <strain evidence="1">NLD-2019</strain>
        <tissue evidence="1">Leaf</tissue>
    </source>
</reference>
<comment type="caution">
    <text evidence="1">The sequence shown here is derived from an EMBL/GenBank/DDBJ whole genome shotgun (WGS) entry which is preliminary data.</text>
</comment>
<dbReference type="EMBL" id="SZYD01002578">
    <property type="protein sequence ID" value="KAC9378530.1"/>
    <property type="molecule type" value="Genomic_DNA"/>
</dbReference>
<dbReference type="PANTHER" id="PTHR46504:SF1">
    <property type="entry name" value="TRNASE Z TRZ2, CHLOROPLASTIC"/>
    <property type="match status" value="1"/>
</dbReference>